<evidence type="ECO:0000256" key="1">
    <source>
        <dbReference type="SAM" id="MobiDB-lite"/>
    </source>
</evidence>
<comment type="caution">
    <text evidence="2">The sequence shown here is derived from an EMBL/GenBank/DDBJ whole genome shotgun (WGS) entry which is preliminary data.</text>
</comment>
<proteinExistence type="predicted"/>
<dbReference type="AlphaFoldDB" id="A0A392TZ35"/>
<reference evidence="2 3" key="1">
    <citation type="journal article" date="2018" name="Front. Plant Sci.">
        <title>Red Clover (Trifolium pratense) and Zigzag Clover (T. medium) - A Picture of Genomic Similarities and Differences.</title>
        <authorList>
            <person name="Dluhosova J."/>
            <person name="Istvanek J."/>
            <person name="Nedelnik J."/>
            <person name="Repkova J."/>
        </authorList>
    </citation>
    <scope>NUCLEOTIDE SEQUENCE [LARGE SCALE GENOMIC DNA]</scope>
    <source>
        <strain evidence="3">cv. 10/8</strain>
        <tissue evidence="2">Leaf</tissue>
    </source>
</reference>
<protein>
    <submittedName>
        <fullName evidence="2">Uncharacterized protein</fullName>
    </submittedName>
</protein>
<evidence type="ECO:0000313" key="2">
    <source>
        <dbReference type="EMBL" id="MCI65490.1"/>
    </source>
</evidence>
<sequence>MHIGLASRVMRHRIIGSSSPRLPSLLRGRPYSSQQLQQ</sequence>
<keyword evidence="3" id="KW-1185">Reference proteome</keyword>
<accession>A0A392TZ35</accession>
<evidence type="ECO:0000313" key="3">
    <source>
        <dbReference type="Proteomes" id="UP000265520"/>
    </source>
</evidence>
<dbReference type="EMBL" id="LXQA010676802">
    <property type="protein sequence ID" value="MCI65490.1"/>
    <property type="molecule type" value="Genomic_DNA"/>
</dbReference>
<name>A0A392TZ35_9FABA</name>
<feature type="region of interest" description="Disordered" evidence="1">
    <location>
        <begin position="17"/>
        <end position="38"/>
    </location>
</feature>
<organism evidence="2 3">
    <name type="scientific">Trifolium medium</name>
    <dbReference type="NCBI Taxonomy" id="97028"/>
    <lineage>
        <taxon>Eukaryota</taxon>
        <taxon>Viridiplantae</taxon>
        <taxon>Streptophyta</taxon>
        <taxon>Embryophyta</taxon>
        <taxon>Tracheophyta</taxon>
        <taxon>Spermatophyta</taxon>
        <taxon>Magnoliopsida</taxon>
        <taxon>eudicotyledons</taxon>
        <taxon>Gunneridae</taxon>
        <taxon>Pentapetalae</taxon>
        <taxon>rosids</taxon>
        <taxon>fabids</taxon>
        <taxon>Fabales</taxon>
        <taxon>Fabaceae</taxon>
        <taxon>Papilionoideae</taxon>
        <taxon>50 kb inversion clade</taxon>
        <taxon>NPAAA clade</taxon>
        <taxon>Hologalegina</taxon>
        <taxon>IRL clade</taxon>
        <taxon>Trifolieae</taxon>
        <taxon>Trifolium</taxon>
    </lineage>
</organism>
<dbReference type="Proteomes" id="UP000265520">
    <property type="component" value="Unassembled WGS sequence"/>
</dbReference>
<feature type="non-terminal residue" evidence="2">
    <location>
        <position position="38"/>
    </location>
</feature>